<dbReference type="InterPro" id="IPR029018">
    <property type="entry name" value="Hex-like_dom2"/>
</dbReference>
<evidence type="ECO:0000259" key="4">
    <source>
        <dbReference type="Pfam" id="PF12971"/>
    </source>
</evidence>
<keyword evidence="2" id="KW-0812">Transmembrane</keyword>
<evidence type="ECO:0008006" key="8">
    <source>
        <dbReference type="Google" id="ProtNLM"/>
    </source>
</evidence>
<keyword evidence="2" id="KW-1133">Transmembrane helix</keyword>
<dbReference type="InterPro" id="IPR024732">
    <property type="entry name" value="NAGLU_C"/>
</dbReference>
<keyword evidence="7" id="KW-1185">Reference proteome</keyword>
<dbReference type="PANTHER" id="PTHR12872">
    <property type="entry name" value="ALPHA-N-ACETYLGLUCOSAMINIDASE"/>
    <property type="match status" value="1"/>
</dbReference>
<feature type="domain" description="Alpha-N-acetylglucosaminidase N-terminal" evidence="4">
    <location>
        <begin position="46"/>
        <end position="124"/>
    </location>
</feature>
<gene>
    <name evidence="6" type="ORF">BQ4739_LOCUS159</name>
</gene>
<feature type="transmembrane region" description="Helical" evidence="2">
    <location>
        <begin position="901"/>
        <end position="921"/>
    </location>
</feature>
<dbReference type="EMBL" id="FNXT01000003">
    <property type="protein sequence ID" value="SZX59547.1"/>
    <property type="molecule type" value="Genomic_DNA"/>
</dbReference>
<evidence type="ECO:0000256" key="2">
    <source>
        <dbReference type="SAM" id="Phobius"/>
    </source>
</evidence>
<feature type="domain" description="Alpha-N-acetylglucosaminidase C-terminal" evidence="5">
    <location>
        <begin position="504"/>
        <end position="679"/>
    </location>
</feature>
<evidence type="ECO:0000313" key="7">
    <source>
        <dbReference type="Proteomes" id="UP000256970"/>
    </source>
</evidence>
<sequence>MPSALGSPCQDSQQQQSLDVPAAQQAAFSAPWEGFVANCQCHDAVAAVHGLITRLLGEQHAQLFSLALVPCTSKAPHGHFTVWVQDAIVHVSGTSGVQLASGVHWFLKYFARCSISWELTGGVQVDAAHLSAASLAAMQARGSVTVERAVPLSFYQNVVTMSYSMAFWEWDRWEAELDWMALQGINLPLMPLGMEALQAATFAGLGLSAEQLQDFFPGPAFLAWGRMGNIQGYGGPLPAAYMQKQLQLARRVVGRMRELGMTPVYPAFAGFVPRALAALYPDAAITPASNWCHFPDAYACPYLLAPDDPLFARIGAAYITTLRAELGWDASSYYIADTFNEMKPASDSADYLAGISRSVYAGMTGADANAVWVMQAWLFFSDSRFWQPPQIQALLSGVRCGRLLLLDLFAEEHPIWSRTACLFGHPFIWCMLHNFGGNLEMYGALPAVASGVAAALDAAQGGMVGVGMAPEGIEQNPAVYEFMAEMAFKGRAAAAAAPGGLGAWFAEYAQRRYAGAGGLPASTSAALQGAWQLLARSVYSCSDKLHNTVCDVPTSRPGLARAEIMGWGLAPHLWYNVGEVRAAWELLLQAAAGCPRLAGCSSAFVYDLLDVSRELLSKIAGRFWADAVDAYKAGNLAGLRASGSALLALLGDMDELLASHRAFLLGPVLQRARNYAASSGGNAAVAATVAVSDGAGAAVEDANSRVLHKSSSLASTDSGGSAESASTAVGPAAVVQAADGAEQQQRLAALYEWNMRTQLTIWGTSAVAGDSEVSDYANKEWSGLISSFYLPRWQAWLARLEQDLLQGRQYDAAAWRLEVLMMTYRWISSGSTSSGGSSMQPEPMAVDSAAGGVGVLTFTADAVPAAAAELALAPVGDAVQLSNRAYERYGRLLAPGCSATAATAAAAVAAAAAGLAAAAAVPAGAPAGTMVAAAAAAAVVVGAAGAAAAAAAAAASGPLPAAIDAAKA</sequence>
<evidence type="ECO:0000259" key="5">
    <source>
        <dbReference type="Pfam" id="PF12972"/>
    </source>
</evidence>
<feature type="domain" description="Alpha-N-acetylglucosaminidase tim-barrel" evidence="3">
    <location>
        <begin position="154"/>
        <end position="489"/>
    </location>
</feature>
<dbReference type="Pfam" id="PF12971">
    <property type="entry name" value="NAGLU_N"/>
    <property type="match status" value="1"/>
</dbReference>
<proteinExistence type="predicted"/>
<feature type="domain" description="Alpha-N-acetylglucosaminidase C-terminal" evidence="5">
    <location>
        <begin position="741"/>
        <end position="833"/>
    </location>
</feature>
<keyword evidence="1" id="KW-0378">Hydrolase</keyword>
<evidence type="ECO:0000256" key="1">
    <source>
        <dbReference type="ARBA" id="ARBA00022801"/>
    </source>
</evidence>
<dbReference type="Gene3D" id="1.20.120.670">
    <property type="entry name" value="N-acetyl-b-d-glucoasminidase"/>
    <property type="match status" value="1"/>
</dbReference>
<feature type="transmembrane region" description="Helical" evidence="2">
    <location>
        <begin position="933"/>
        <end position="955"/>
    </location>
</feature>
<accession>A0A383V1V9</accession>
<dbReference type="InterPro" id="IPR007781">
    <property type="entry name" value="NAGLU"/>
</dbReference>
<dbReference type="STRING" id="3088.A0A383V1V9"/>
<dbReference type="Proteomes" id="UP000256970">
    <property type="component" value="Unassembled WGS sequence"/>
</dbReference>
<organism evidence="6 7">
    <name type="scientific">Tetradesmus obliquus</name>
    <name type="common">Green alga</name>
    <name type="synonym">Acutodesmus obliquus</name>
    <dbReference type="NCBI Taxonomy" id="3088"/>
    <lineage>
        <taxon>Eukaryota</taxon>
        <taxon>Viridiplantae</taxon>
        <taxon>Chlorophyta</taxon>
        <taxon>core chlorophytes</taxon>
        <taxon>Chlorophyceae</taxon>
        <taxon>CS clade</taxon>
        <taxon>Sphaeropleales</taxon>
        <taxon>Scenedesmaceae</taxon>
        <taxon>Tetradesmus</taxon>
    </lineage>
</organism>
<dbReference type="Pfam" id="PF05089">
    <property type="entry name" value="NAGLU"/>
    <property type="match status" value="1"/>
</dbReference>
<dbReference type="InterPro" id="IPR024733">
    <property type="entry name" value="NAGLU_tim-barrel"/>
</dbReference>
<reference evidence="6 7" key="1">
    <citation type="submission" date="2016-10" db="EMBL/GenBank/DDBJ databases">
        <authorList>
            <person name="Cai Z."/>
        </authorList>
    </citation>
    <scope>NUCLEOTIDE SEQUENCE [LARGE SCALE GENOMIC DNA]</scope>
</reference>
<dbReference type="GO" id="GO:0016787">
    <property type="term" value="F:hydrolase activity"/>
    <property type="evidence" value="ECO:0007669"/>
    <property type="project" value="UniProtKB-KW"/>
</dbReference>
<dbReference type="PANTHER" id="PTHR12872:SF1">
    <property type="entry name" value="ALPHA-N-ACETYLGLUCOSAMINIDASE"/>
    <property type="match status" value="1"/>
</dbReference>
<dbReference type="Pfam" id="PF12972">
    <property type="entry name" value="NAGLU_C"/>
    <property type="match status" value="2"/>
</dbReference>
<dbReference type="Gene3D" id="3.30.379.10">
    <property type="entry name" value="Chitobiase/beta-hexosaminidase domain 2-like"/>
    <property type="match status" value="1"/>
</dbReference>
<dbReference type="Gene3D" id="3.20.20.80">
    <property type="entry name" value="Glycosidases"/>
    <property type="match status" value="1"/>
</dbReference>
<protein>
    <recommendedName>
        <fullName evidence="8">Alpha-N-acetylglucosaminidase</fullName>
    </recommendedName>
</protein>
<evidence type="ECO:0000313" key="6">
    <source>
        <dbReference type="EMBL" id="SZX59547.1"/>
    </source>
</evidence>
<evidence type="ECO:0000259" key="3">
    <source>
        <dbReference type="Pfam" id="PF05089"/>
    </source>
</evidence>
<keyword evidence="2" id="KW-0472">Membrane</keyword>
<dbReference type="InterPro" id="IPR024240">
    <property type="entry name" value="NAGLU_N"/>
</dbReference>
<dbReference type="AlphaFoldDB" id="A0A383V1V9"/>
<name>A0A383V1V9_TETOB</name>